<evidence type="ECO:0000313" key="2">
    <source>
        <dbReference type="EMBL" id="HER40305.1"/>
    </source>
</evidence>
<feature type="non-terminal residue" evidence="2">
    <location>
        <position position="1"/>
    </location>
</feature>
<dbReference type="EMBL" id="DSEE01000274">
    <property type="protein sequence ID" value="HER40305.1"/>
    <property type="molecule type" value="Genomic_DNA"/>
</dbReference>
<proteinExistence type="predicted"/>
<dbReference type="Pfam" id="PF13585">
    <property type="entry name" value="CHU_C"/>
    <property type="match status" value="1"/>
</dbReference>
<evidence type="ECO:0000259" key="1">
    <source>
        <dbReference type="Pfam" id="PF19081"/>
    </source>
</evidence>
<dbReference type="Proteomes" id="UP000885753">
    <property type="component" value="Unassembled WGS sequence"/>
</dbReference>
<feature type="domain" description="Ig-like" evidence="1">
    <location>
        <begin position="297"/>
        <end position="379"/>
    </location>
</feature>
<name>A0A7C2M3Y7_9FLAO</name>
<dbReference type="AlphaFoldDB" id="A0A7C2M3Y7"/>
<gene>
    <name evidence="2" type="ORF">ENO10_03705</name>
</gene>
<comment type="caution">
    <text evidence="2">The sequence shown here is derived from an EMBL/GenBank/DDBJ whole genome shotgun (WGS) entry which is preliminary data.</text>
</comment>
<protein>
    <submittedName>
        <fullName evidence="2">T9SS type B sorting domain-containing protein</fullName>
    </submittedName>
</protein>
<dbReference type="InterPro" id="IPR026341">
    <property type="entry name" value="T9SS_type_B"/>
</dbReference>
<accession>A0A7C2M3Y7</accession>
<dbReference type="InterPro" id="IPR044023">
    <property type="entry name" value="Ig_7"/>
</dbReference>
<dbReference type="Pfam" id="PF19081">
    <property type="entry name" value="Ig_7"/>
    <property type="match status" value="1"/>
</dbReference>
<organism evidence="2">
    <name type="scientific">Salinimicrobium catena</name>
    <dbReference type="NCBI Taxonomy" id="390640"/>
    <lineage>
        <taxon>Bacteria</taxon>
        <taxon>Pseudomonadati</taxon>
        <taxon>Bacteroidota</taxon>
        <taxon>Flavobacteriia</taxon>
        <taxon>Flavobacteriales</taxon>
        <taxon>Flavobacteriaceae</taxon>
        <taxon>Salinimicrobium</taxon>
    </lineage>
</organism>
<reference evidence="2" key="1">
    <citation type="journal article" date="2020" name="mSystems">
        <title>Genome- and Community-Level Interaction Insights into Carbon Utilization and Element Cycling Functions of Hydrothermarchaeota in Hydrothermal Sediment.</title>
        <authorList>
            <person name="Zhou Z."/>
            <person name="Liu Y."/>
            <person name="Xu W."/>
            <person name="Pan J."/>
            <person name="Luo Z.H."/>
            <person name="Li M."/>
        </authorList>
    </citation>
    <scope>NUCLEOTIDE SEQUENCE [LARGE SCALE GENOMIC DNA]</scope>
    <source>
        <strain evidence="2">SpSt-1235</strain>
    </source>
</reference>
<dbReference type="NCBIfam" id="TIGR04131">
    <property type="entry name" value="Bac_Flav_CTERM"/>
    <property type="match status" value="1"/>
</dbReference>
<dbReference type="Gene3D" id="2.60.40.2700">
    <property type="match status" value="1"/>
</dbReference>
<sequence length="600" mass="66406">CSGSKGDPIYHQDFEGGNASLPAGFTSYHYVTGDPNDGQYTVSDEVGQDNGTWHPYFPQNTISGGKAIIVNASYSSGQFFRTSISGLCQNTTYEFSAYLMNVYDRNSEACPNGGIPVNVRFEIWDETESFLLKEMSTGNVSSTSTPRWEQFGLTFQSGVGQEAVILKMFNNGDGGCGNDLAIDDVVFRSCGDLTEIHSAEGPAGNVALCEEDLPANVQMTAVPDNSVYSQHYYQWQKSSSKENWQDIQGENSYTYFANEVKESTYFRVKVAEDPSNLNENYCSSASAPFLIEVVKTPGAPKNNGDIVVCSNEPFPPLSVTPEAGETINWFDQLSGGNLLAENTSTYHAENAGTFYAEAVKEGYECEPGNRAAVSLTILPAPPNVANEILALCKDTSLSLDAGLQNKKYLWSTGQTTRTIEITKAGEYFVEISNQNGCSVFKKFEIFPVETPEFDQITSEEKTVVIALEQEGEFEFSLDGRLFQESNIFHEIEGGIYTAYVRDKFGCQTLQREFVHLVIPKFITPNNDGYNDIFELKGISFFGNSEVRIFNRYGKLIKAGNGSSFKWDGKMDGKDLPADDYWYQINSEGFKTIKGNFSLLR</sequence>